<dbReference type="InterPro" id="IPR012334">
    <property type="entry name" value="Pectin_lyas_fold"/>
</dbReference>
<proteinExistence type="predicted"/>
<dbReference type="Pfam" id="PF13229">
    <property type="entry name" value="Beta_helix"/>
    <property type="match status" value="1"/>
</dbReference>
<dbReference type="SUPFAM" id="SSF51126">
    <property type="entry name" value="Pectin lyase-like"/>
    <property type="match status" value="1"/>
</dbReference>
<dbReference type="Gene3D" id="2.30.42.10">
    <property type="match status" value="1"/>
</dbReference>
<protein>
    <recommendedName>
        <fullName evidence="2">PDZ domain-containing protein</fullName>
    </recommendedName>
</protein>
<dbReference type="EMBL" id="JH993028">
    <property type="protein sequence ID" value="EKX40850.1"/>
    <property type="molecule type" value="Genomic_DNA"/>
</dbReference>
<keyword evidence="5" id="KW-1185">Reference proteome</keyword>
<dbReference type="CDD" id="cd06782">
    <property type="entry name" value="cpPDZ_CPP-like"/>
    <property type="match status" value="1"/>
</dbReference>
<evidence type="ECO:0000313" key="3">
    <source>
        <dbReference type="EMBL" id="EKX40850.1"/>
    </source>
</evidence>
<name>L1IYF3_GUITC</name>
<dbReference type="Pfam" id="PF17820">
    <property type="entry name" value="PDZ_6"/>
    <property type="match status" value="1"/>
</dbReference>
<dbReference type="SUPFAM" id="SSF50156">
    <property type="entry name" value="PDZ domain-like"/>
    <property type="match status" value="1"/>
</dbReference>
<dbReference type="InterPro" id="IPR041489">
    <property type="entry name" value="PDZ_6"/>
</dbReference>
<dbReference type="Gene3D" id="2.160.20.10">
    <property type="entry name" value="Single-stranded right-handed beta-helix, Pectin lyase-like"/>
    <property type="match status" value="1"/>
</dbReference>
<dbReference type="PaxDb" id="55529-EKX40850"/>
<feature type="domain" description="PDZ" evidence="2">
    <location>
        <begin position="293"/>
        <end position="351"/>
    </location>
</feature>
<reference evidence="4" key="3">
    <citation type="submission" date="2016-03" db="UniProtKB">
        <authorList>
            <consortium name="EnsemblProtists"/>
        </authorList>
    </citation>
    <scope>IDENTIFICATION</scope>
</reference>
<dbReference type="InterPro" id="IPR011050">
    <property type="entry name" value="Pectin_lyase_fold/virulence"/>
</dbReference>
<feature type="compositionally biased region" description="Basic residues" evidence="1">
    <location>
        <begin position="20"/>
        <end position="29"/>
    </location>
</feature>
<feature type="region of interest" description="Disordered" evidence="1">
    <location>
        <begin position="20"/>
        <end position="49"/>
    </location>
</feature>
<gene>
    <name evidence="3" type="ORF">GUITHDRAFT_142468</name>
</gene>
<dbReference type="InterPro" id="IPR001478">
    <property type="entry name" value="PDZ"/>
</dbReference>
<evidence type="ECO:0000313" key="5">
    <source>
        <dbReference type="Proteomes" id="UP000011087"/>
    </source>
</evidence>
<evidence type="ECO:0000256" key="1">
    <source>
        <dbReference type="SAM" id="MobiDB-lite"/>
    </source>
</evidence>
<reference evidence="5" key="2">
    <citation type="submission" date="2012-11" db="EMBL/GenBank/DDBJ databases">
        <authorList>
            <person name="Kuo A."/>
            <person name="Curtis B.A."/>
            <person name="Tanifuji G."/>
            <person name="Burki F."/>
            <person name="Gruber A."/>
            <person name="Irimia M."/>
            <person name="Maruyama S."/>
            <person name="Arias M.C."/>
            <person name="Ball S.G."/>
            <person name="Gile G.H."/>
            <person name="Hirakawa Y."/>
            <person name="Hopkins J.F."/>
            <person name="Rensing S.A."/>
            <person name="Schmutz J."/>
            <person name="Symeonidi A."/>
            <person name="Elias M."/>
            <person name="Eveleigh R.J."/>
            <person name="Herman E.K."/>
            <person name="Klute M.J."/>
            <person name="Nakayama T."/>
            <person name="Obornik M."/>
            <person name="Reyes-Prieto A."/>
            <person name="Armbrust E.V."/>
            <person name="Aves S.J."/>
            <person name="Beiko R.G."/>
            <person name="Coutinho P."/>
            <person name="Dacks J.B."/>
            <person name="Durnford D.G."/>
            <person name="Fast N.M."/>
            <person name="Green B.R."/>
            <person name="Grisdale C."/>
            <person name="Hempe F."/>
            <person name="Henrissat B."/>
            <person name="Hoppner M.P."/>
            <person name="Ishida K.-I."/>
            <person name="Kim E."/>
            <person name="Koreny L."/>
            <person name="Kroth P.G."/>
            <person name="Liu Y."/>
            <person name="Malik S.-B."/>
            <person name="Maier U.G."/>
            <person name="McRose D."/>
            <person name="Mock T."/>
            <person name="Neilson J.A."/>
            <person name="Onodera N.T."/>
            <person name="Poole A.M."/>
            <person name="Pritham E.J."/>
            <person name="Richards T.A."/>
            <person name="Rocap G."/>
            <person name="Roy S.W."/>
            <person name="Sarai C."/>
            <person name="Schaack S."/>
            <person name="Shirato S."/>
            <person name="Slamovits C.H."/>
            <person name="Spencer D.F."/>
            <person name="Suzuki S."/>
            <person name="Worden A.Z."/>
            <person name="Zauner S."/>
            <person name="Barry K."/>
            <person name="Bell C."/>
            <person name="Bharti A.K."/>
            <person name="Crow J.A."/>
            <person name="Grimwood J."/>
            <person name="Kramer R."/>
            <person name="Lindquist E."/>
            <person name="Lucas S."/>
            <person name="Salamov A."/>
            <person name="McFadden G.I."/>
            <person name="Lane C.E."/>
            <person name="Keeling P.J."/>
            <person name="Gray M.W."/>
            <person name="Grigoriev I.V."/>
            <person name="Archibald J.M."/>
        </authorList>
    </citation>
    <scope>NUCLEOTIDE SEQUENCE</scope>
    <source>
        <strain evidence="5">CCMP2712</strain>
    </source>
</reference>
<dbReference type="OrthoDB" id="438726at2759"/>
<evidence type="ECO:0000313" key="4">
    <source>
        <dbReference type="EnsemblProtists" id="EKX40850"/>
    </source>
</evidence>
<dbReference type="AlphaFoldDB" id="L1IYF3"/>
<dbReference type="RefSeq" id="XP_005827830.1">
    <property type="nucleotide sequence ID" value="XM_005827773.1"/>
</dbReference>
<evidence type="ECO:0000259" key="2">
    <source>
        <dbReference type="PROSITE" id="PS50106"/>
    </source>
</evidence>
<dbReference type="EnsemblProtists" id="EKX40850">
    <property type="protein sequence ID" value="EKX40850"/>
    <property type="gene ID" value="GUITHDRAFT_142468"/>
</dbReference>
<organism evidence="3">
    <name type="scientific">Guillardia theta (strain CCMP2712)</name>
    <name type="common">Cryptophyte</name>
    <dbReference type="NCBI Taxonomy" id="905079"/>
    <lineage>
        <taxon>Eukaryota</taxon>
        <taxon>Cryptophyceae</taxon>
        <taxon>Pyrenomonadales</taxon>
        <taxon>Geminigeraceae</taxon>
        <taxon>Guillardia</taxon>
    </lineage>
</organism>
<accession>L1IYF3</accession>
<reference evidence="3 5" key="1">
    <citation type="journal article" date="2012" name="Nature">
        <title>Algal genomes reveal evolutionary mosaicism and the fate of nucleomorphs.</title>
        <authorList>
            <consortium name="DOE Joint Genome Institute"/>
            <person name="Curtis B.A."/>
            <person name="Tanifuji G."/>
            <person name="Burki F."/>
            <person name="Gruber A."/>
            <person name="Irimia M."/>
            <person name="Maruyama S."/>
            <person name="Arias M.C."/>
            <person name="Ball S.G."/>
            <person name="Gile G.H."/>
            <person name="Hirakawa Y."/>
            <person name="Hopkins J.F."/>
            <person name="Kuo A."/>
            <person name="Rensing S.A."/>
            <person name="Schmutz J."/>
            <person name="Symeonidi A."/>
            <person name="Elias M."/>
            <person name="Eveleigh R.J."/>
            <person name="Herman E.K."/>
            <person name="Klute M.J."/>
            <person name="Nakayama T."/>
            <person name="Obornik M."/>
            <person name="Reyes-Prieto A."/>
            <person name="Armbrust E.V."/>
            <person name="Aves S.J."/>
            <person name="Beiko R.G."/>
            <person name="Coutinho P."/>
            <person name="Dacks J.B."/>
            <person name="Durnford D.G."/>
            <person name="Fast N.M."/>
            <person name="Green B.R."/>
            <person name="Grisdale C.J."/>
            <person name="Hempel F."/>
            <person name="Henrissat B."/>
            <person name="Hoppner M.P."/>
            <person name="Ishida K."/>
            <person name="Kim E."/>
            <person name="Koreny L."/>
            <person name="Kroth P.G."/>
            <person name="Liu Y."/>
            <person name="Malik S.B."/>
            <person name="Maier U.G."/>
            <person name="McRose D."/>
            <person name="Mock T."/>
            <person name="Neilson J.A."/>
            <person name="Onodera N.T."/>
            <person name="Poole A.M."/>
            <person name="Pritham E.J."/>
            <person name="Richards T.A."/>
            <person name="Rocap G."/>
            <person name="Roy S.W."/>
            <person name="Sarai C."/>
            <person name="Schaack S."/>
            <person name="Shirato S."/>
            <person name="Slamovits C.H."/>
            <person name="Spencer D.F."/>
            <person name="Suzuki S."/>
            <person name="Worden A.Z."/>
            <person name="Zauner S."/>
            <person name="Barry K."/>
            <person name="Bell C."/>
            <person name="Bharti A.K."/>
            <person name="Crow J.A."/>
            <person name="Grimwood J."/>
            <person name="Kramer R."/>
            <person name="Lindquist E."/>
            <person name="Lucas S."/>
            <person name="Salamov A."/>
            <person name="McFadden G.I."/>
            <person name="Lane C.E."/>
            <person name="Keeling P.J."/>
            <person name="Gray M.W."/>
            <person name="Grigoriev I.V."/>
            <person name="Archibald J.M."/>
        </authorList>
    </citation>
    <scope>NUCLEOTIDE SEQUENCE</scope>
    <source>
        <strain evidence="3 5">CCMP2712</strain>
    </source>
</reference>
<dbReference type="PROSITE" id="PS50106">
    <property type="entry name" value="PDZ"/>
    <property type="match status" value="1"/>
</dbReference>
<dbReference type="InterPro" id="IPR039448">
    <property type="entry name" value="Beta_helix"/>
</dbReference>
<sequence>MGWYDKDVWDSKLWRIKSSKTRPKKKKEKKKAEVKQNTVPANNEKEFSNKEWKDMGKASSFDFKSKKVEDAKFAQKFKEMIDDVEDEDDYDDDEVAEHRNVTDLTVTWFLLVGDAITHYKTETQDYYVWDMGKMNQIDKLMENVSVSDESDWLNITDKWKTSEAYQAYRRLHPESEQYERPESEFVMIGRNESEDNAYAEQYLADMMEKVDAYNKKKKAEALNQTKIEKERQVNRSKTELMPLTKDATEKPKGFGGIGVVFELRQTILRQKSITKTREKSGEIYEDSKEYLPVVDQILPDSPARKIGKIKPGDILLSVGDKSTKGMEVHQLAPYILGPVGSSVSLKFRRGMDVFVVSLRRQAVGGNVLKQLPSVVEHDLAAKEGSAAQQASRTLNTSSWNVLIKKPKRKKTKAAAITRGKPSTPQELQRAAVVCRACDGFTTAHPTVDHALGRCEGVDDFITVIRNISTLNGPQTPFSLLRLHNDPDTVGPAEPQGSVWLESTHKSAILSCKDEESDISLVGLSFRHSFIGPEYVRDSLPFVWTSCLKAEQGKLTISRCTVLCEGGVGLFVDFRSDVECFSSSFSHNGGDGVVCVNGGQVKLEDCDLGFNGKSGLYCTDPVSLIRATSCRIRGNEFQGACVTRGGYLHLINCWLEENKESAVSSFNSGSSFDLINSDLVGNAHGVHVEDGGCGICVRCRVVGNKEFGAIAVGDGTGLVLRFCQVGLLLPCWELSTEDAPPAHQVEGNYIGVATEEKATIALMETRVDKNTLTEASNLKNEGVISGLQDLNLRSKREEELFELEPEIDQY</sequence>
<dbReference type="KEGG" id="gtt:GUITHDRAFT_142468"/>
<dbReference type="GeneID" id="17297444"/>
<dbReference type="HOGENOM" id="CLU_348662_0_0_1"/>
<dbReference type="InterPro" id="IPR036034">
    <property type="entry name" value="PDZ_sf"/>
</dbReference>
<dbReference type="Proteomes" id="UP000011087">
    <property type="component" value="Unassembled WGS sequence"/>
</dbReference>
<dbReference type="SMART" id="SM00228">
    <property type="entry name" value="PDZ"/>
    <property type="match status" value="1"/>
</dbReference>